<dbReference type="EMBL" id="MW021758">
    <property type="protein sequence ID" value="QPX76678.1"/>
    <property type="molecule type" value="Genomic_DNA"/>
</dbReference>
<protein>
    <submittedName>
        <fullName evidence="1">Putative virion-associated protein</fullName>
    </submittedName>
</protein>
<proteinExistence type="predicted"/>
<sequence>MSTNVEVVKYPYDPTGNAITNRIINERRTVGREYNRALAPYAGPYYSDSMVVTDAITAKVLVRDYDYKLLYPEQEAELRIGKPVCTMVQILNLDHTDVNLTYQVVGGPYSTSVNVIGKLLNEIQQDNRPVRWDDILGKPTEFNPSKHLTSATDLYGLEYVVMSLEDIVQAIYQGDVSSHDVLYDYIERIKKYLDDNLNDLHNMDNELAARIEAVNVRVDSTNLDLKALSDRTDKHIGDKDNPHNTTKAQVGLGAVENYRPATQPEAEAGTANEVVMTALRTWQAITKFNTLNIDPKISSHIANRNNPHGVTAAQVGLGAVANVRQVQQGGGVNMLNNTVQIGWSAGGLIAQVDSTQLGRIYTSGNPDPAVAAHVNRRDNPHGVTAAQVGLGNVPNWGAANEGTAAAGWSNNTFASPLSIRRFHEAQRTISWNGPGSTNGFSGDHIWYQLG</sequence>
<evidence type="ECO:0000313" key="1">
    <source>
        <dbReference type="EMBL" id="QPX76678.1"/>
    </source>
</evidence>
<dbReference type="Proteomes" id="UP000595230">
    <property type="component" value="Segment"/>
</dbReference>
<name>A0A7T3TLU4_9CAUD</name>
<reference evidence="1 2" key="1">
    <citation type="submission" date="2020-09" db="EMBL/GenBank/DDBJ databases">
        <authorList>
            <person name="Bustos Y."/>
            <person name="Adams S."/>
            <person name="Bishop E."/>
            <person name="Cobbley H."/>
            <person name="Haycock D."/>
            <person name="Hoopes M."/>
            <person name="Newey C."/>
            <person name="Thompson D."/>
            <person name="Carr E."/>
            <person name="Breakwell D.P."/>
            <person name="Grose J.H."/>
        </authorList>
    </citation>
    <scope>NUCLEOTIDE SEQUENCE [LARGE SCALE GENOMIC DNA]</scope>
</reference>
<organism evidence="1 2">
    <name type="scientific">Serratia phage vB_SmaM_Yaphecito</name>
    <dbReference type="NCBI Taxonomy" id="2777368"/>
    <lineage>
        <taxon>Viruses</taxon>
        <taxon>Duplodnaviria</taxon>
        <taxon>Heunggongvirae</taxon>
        <taxon>Uroviricota</taxon>
        <taxon>Caudoviricetes</taxon>
        <taxon>Chimalliviridae</taxon>
        <taxon>Moabitevirus</taxon>
        <taxon>Moabitevirus moabite</taxon>
    </lineage>
</organism>
<evidence type="ECO:0000313" key="2">
    <source>
        <dbReference type="Proteomes" id="UP000595230"/>
    </source>
</evidence>
<accession>A0A7T3TLU4</accession>